<comment type="similarity">
    <text evidence="1">Belongs to the protease inhibitor I13 (potato type I serine protease inhibitor) family.</text>
</comment>
<dbReference type="Pfam" id="PF00280">
    <property type="entry name" value="potato_inhibit"/>
    <property type="match status" value="1"/>
</dbReference>
<dbReference type="Proteomes" id="UP000663836">
    <property type="component" value="Unassembled WGS sequence"/>
</dbReference>
<evidence type="ECO:0000256" key="2">
    <source>
        <dbReference type="ARBA" id="ARBA00022690"/>
    </source>
</evidence>
<comment type="caution">
    <text evidence="4">The sequence shown here is derived from an EMBL/GenBank/DDBJ whole genome shotgun (WGS) entry which is preliminary data.</text>
</comment>
<dbReference type="GO" id="GO:0009611">
    <property type="term" value="P:response to wounding"/>
    <property type="evidence" value="ECO:0007669"/>
    <property type="project" value="InterPro"/>
</dbReference>
<evidence type="ECO:0000256" key="1">
    <source>
        <dbReference type="ARBA" id="ARBA00008210"/>
    </source>
</evidence>
<dbReference type="InterPro" id="IPR036354">
    <property type="entry name" value="Prot_inh_pot1_sf"/>
</dbReference>
<reference evidence="4" key="1">
    <citation type="submission" date="2021-02" db="EMBL/GenBank/DDBJ databases">
        <authorList>
            <person name="Nowell W R."/>
        </authorList>
    </citation>
    <scope>NUCLEOTIDE SEQUENCE</scope>
</reference>
<gene>
    <name evidence="4" type="ORF">JBS370_LOCUS38258</name>
</gene>
<name>A0A820E0Y5_9BILA</name>
<dbReference type="AlphaFoldDB" id="A0A820E0Y5"/>
<accession>A0A820E0Y5</accession>
<feature type="non-terminal residue" evidence="4">
    <location>
        <position position="1"/>
    </location>
</feature>
<dbReference type="Gene3D" id="3.30.10.10">
    <property type="entry name" value="Trypsin Inhibitor V, subunit A"/>
    <property type="match status" value="1"/>
</dbReference>
<dbReference type="SUPFAM" id="SSF54654">
    <property type="entry name" value="CI-2 family of serine protease inhibitors"/>
    <property type="match status" value="1"/>
</dbReference>
<evidence type="ECO:0000313" key="5">
    <source>
        <dbReference type="Proteomes" id="UP000663836"/>
    </source>
</evidence>
<organism evidence="4 5">
    <name type="scientific">Rotaria sordida</name>
    <dbReference type="NCBI Taxonomy" id="392033"/>
    <lineage>
        <taxon>Eukaryota</taxon>
        <taxon>Metazoa</taxon>
        <taxon>Spiralia</taxon>
        <taxon>Gnathifera</taxon>
        <taxon>Rotifera</taxon>
        <taxon>Eurotatoria</taxon>
        <taxon>Bdelloidea</taxon>
        <taxon>Philodinida</taxon>
        <taxon>Philodinidae</taxon>
        <taxon>Rotaria</taxon>
    </lineage>
</organism>
<dbReference type="InterPro" id="IPR000864">
    <property type="entry name" value="Prot_inh_pot1"/>
</dbReference>
<sequence>LNIIKLEEGSPVTGDLRRDHVCVFYDENGNVPSAPTIP</sequence>
<keyword evidence="2" id="KW-0646">Protease inhibitor</keyword>
<dbReference type="GO" id="GO:0004867">
    <property type="term" value="F:serine-type endopeptidase inhibitor activity"/>
    <property type="evidence" value="ECO:0007669"/>
    <property type="project" value="UniProtKB-KW"/>
</dbReference>
<protein>
    <submittedName>
        <fullName evidence="4">Uncharacterized protein</fullName>
    </submittedName>
</protein>
<keyword evidence="3" id="KW-0722">Serine protease inhibitor</keyword>
<evidence type="ECO:0000313" key="4">
    <source>
        <dbReference type="EMBL" id="CAF4239788.1"/>
    </source>
</evidence>
<evidence type="ECO:0000256" key="3">
    <source>
        <dbReference type="ARBA" id="ARBA00022900"/>
    </source>
</evidence>
<dbReference type="EMBL" id="CAJOBD010020277">
    <property type="protein sequence ID" value="CAF4239788.1"/>
    <property type="molecule type" value="Genomic_DNA"/>
</dbReference>
<proteinExistence type="inferred from homology"/>